<dbReference type="EMBL" id="MGAY01000009">
    <property type="protein sequence ID" value="OGK57224.1"/>
    <property type="molecule type" value="Genomic_DNA"/>
</dbReference>
<evidence type="ECO:0000256" key="1">
    <source>
        <dbReference type="SAM" id="Coils"/>
    </source>
</evidence>
<evidence type="ECO:0000313" key="4">
    <source>
        <dbReference type="Proteomes" id="UP000176376"/>
    </source>
</evidence>
<comment type="caution">
    <text evidence="3">The sequence shown here is derived from an EMBL/GenBank/DDBJ whole genome shotgun (WGS) entry which is preliminary data.</text>
</comment>
<protein>
    <recommendedName>
        <fullName evidence="5">PPM-type phosphatase domain-containing protein</fullName>
    </recommendedName>
</protein>
<feature type="coiled-coil region" evidence="1">
    <location>
        <begin position="292"/>
        <end position="341"/>
    </location>
</feature>
<keyword evidence="1" id="KW-0175">Coiled coil</keyword>
<proteinExistence type="predicted"/>
<dbReference type="AlphaFoldDB" id="A0A1F7JNQ8"/>
<keyword evidence="2" id="KW-0472">Membrane</keyword>
<sequence length="595" mass="67351">MFKTDYAVFLGNETDERRIDFIYCENLFVILSSTGSQNKEKSHEILKQLEQEVIDKKPQKLYEFEEILLRDLISHLPSGSSVSCGYAVNGILYLKSFGDGQVYLSRQNKLVKIISGDSSASGYIHQNDLIMLTTGSFFSLMAEEELKTHLKLDKPKSILDSLTPELKEKDDSGCIALFIHFEKIQDAEEEITEVEVLAENDITPVSPVVSFTKKISAYLDRIKDKANLKMPATTSKKITLVIVVILVVVLIWSVIFGLQRRQQARIEKLVTASDDIITQKLNEATDISILNLSRAQILLSEAKQELEKLKQEVKQPENEQIAQIEDKIAKYEKEIIKQEEQKPEVFYDLKLINDTAEASAMFKFKNSLVLLNSTKGEIYLIDIEKKSVEKTIDPVIKGSKLVALNSVGDIIFVNPSQGIFKIGDKKVTKVIDKDDQWSNLADFWIYNNNLYLVDEGKDEIYKYLVAENGFSGKTSYFKSGQAVKIDPPASIAIDTALYLVSGNRINKYLAGVRDQFSPDLPDDNYSFDAIFTDNETNKVYLLDKKNSKIYIMSKNGQYEKQIESGVIKSGLDFVVSEAQKSIYVLIKDKLYKLAI</sequence>
<dbReference type="STRING" id="1802074.A3J15_02065"/>
<dbReference type="SUPFAM" id="SSF63825">
    <property type="entry name" value="YWTD domain"/>
    <property type="match status" value="1"/>
</dbReference>
<reference evidence="3 4" key="1">
    <citation type="journal article" date="2016" name="Nat. Commun.">
        <title>Thousands of microbial genomes shed light on interconnected biogeochemical processes in an aquifer system.</title>
        <authorList>
            <person name="Anantharaman K."/>
            <person name="Brown C.T."/>
            <person name="Hug L.A."/>
            <person name="Sharon I."/>
            <person name="Castelle C.J."/>
            <person name="Probst A.J."/>
            <person name="Thomas B.C."/>
            <person name="Singh A."/>
            <person name="Wilkins M.J."/>
            <person name="Karaoz U."/>
            <person name="Brodie E.L."/>
            <person name="Williams K.H."/>
            <person name="Hubbard S.S."/>
            <person name="Banfield J.F."/>
        </authorList>
    </citation>
    <scope>NUCLEOTIDE SEQUENCE [LARGE SCALE GENOMIC DNA]</scope>
</reference>
<keyword evidence="2" id="KW-0812">Transmembrane</keyword>
<accession>A0A1F7JNQ8</accession>
<organism evidence="3 4">
    <name type="scientific">Candidatus Roizmanbacteria bacterium RIFCSPLOWO2_02_FULL_38_10</name>
    <dbReference type="NCBI Taxonomy" id="1802074"/>
    <lineage>
        <taxon>Bacteria</taxon>
        <taxon>Candidatus Roizmaniibacteriota</taxon>
    </lineage>
</organism>
<evidence type="ECO:0000313" key="3">
    <source>
        <dbReference type="EMBL" id="OGK57224.1"/>
    </source>
</evidence>
<name>A0A1F7JNQ8_9BACT</name>
<evidence type="ECO:0008006" key="5">
    <source>
        <dbReference type="Google" id="ProtNLM"/>
    </source>
</evidence>
<feature type="transmembrane region" description="Helical" evidence="2">
    <location>
        <begin position="238"/>
        <end position="258"/>
    </location>
</feature>
<dbReference type="Proteomes" id="UP000176376">
    <property type="component" value="Unassembled WGS sequence"/>
</dbReference>
<gene>
    <name evidence="3" type="ORF">A3J15_02065</name>
</gene>
<evidence type="ECO:0000256" key="2">
    <source>
        <dbReference type="SAM" id="Phobius"/>
    </source>
</evidence>
<keyword evidence="2" id="KW-1133">Transmembrane helix</keyword>